<comment type="caution">
    <text evidence="1">The sequence shown here is derived from an EMBL/GenBank/DDBJ whole genome shotgun (WGS) entry which is preliminary data.</text>
</comment>
<sequence length="226" mass="25730">MTTPYDLPKWILPRLEGTIPEPHQLPLRFESYLHGPMTALLSAVFPASRNYMVAPQLIFIKAEAPDNGDSSLVVEDISVGEIDLGYTMRNPAAASVDYLGTMIPGRDLGRLRRGQFLVPDFLVLKVPELLRDIKNDKLIALVELKREEEQEEIDEFQMYGYVQAVRNKGLKDENLSRHFRAFLVMGRQTNIYYMDQDGAMELEKVVETVDPAGLLFELRVLCNREG</sequence>
<proteinExistence type="predicted"/>
<reference evidence="1" key="1">
    <citation type="submission" date="2022-07" db="EMBL/GenBank/DDBJ databases">
        <title>Genome Sequence of Phlebia brevispora.</title>
        <authorList>
            <person name="Buettner E."/>
        </authorList>
    </citation>
    <scope>NUCLEOTIDE SEQUENCE</scope>
    <source>
        <strain evidence="1">MPL23</strain>
    </source>
</reference>
<organism evidence="1 2">
    <name type="scientific">Phlebia brevispora</name>
    <dbReference type="NCBI Taxonomy" id="194682"/>
    <lineage>
        <taxon>Eukaryota</taxon>
        <taxon>Fungi</taxon>
        <taxon>Dikarya</taxon>
        <taxon>Basidiomycota</taxon>
        <taxon>Agaricomycotina</taxon>
        <taxon>Agaricomycetes</taxon>
        <taxon>Polyporales</taxon>
        <taxon>Meruliaceae</taxon>
        <taxon>Phlebia</taxon>
    </lineage>
</organism>
<evidence type="ECO:0000313" key="2">
    <source>
        <dbReference type="Proteomes" id="UP001148662"/>
    </source>
</evidence>
<accession>A0ACC1RP41</accession>
<protein>
    <submittedName>
        <fullName evidence="1">Uncharacterized protein</fullName>
    </submittedName>
</protein>
<name>A0ACC1RP41_9APHY</name>
<dbReference type="EMBL" id="JANHOG010002402">
    <property type="protein sequence ID" value="KAJ3523800.1"/>
    <property type="molecule type" value="Genomic_DNA"/>
</dbReference>
<gene>
    <name evidence="1" type="ORF">NM688_g8666</name>
</gene>
<keyword evidence="2" id="KW-1185">Reference proteome</keyword>
<evidence type="ECO:0000313" key="1">
    <source>
        <dbReference type="EMBL" id="KAJ3523800.1"/>
    </source>
</evidence>
<dbReference type="Proteomes" id="UP001148662">
    <property type="component" value="Unassembled WGS sequence"/>
</dbReference>